<protein>
    <submittedName>
        <fullName evidence="1">Uncharacterized protein</fullName>
    </submittedName>
</protein>
<name>T1HL53_RHOPR</name>
<keyword evidence="2" id="KW-1185">Reference proteome</keyword>
<organism evidence="1 2">
    <name type="scientific">Rhodnius prolixus</name>
    <name type="common">Triatomid bug</name>
    <dbReference type="NCBI Taxonomy" id="13249"/>
    <lineage>
        <taxon>Eukaryota</taxon>
        <taxon>Metazoa</taxon>
        <taxon>Ecdysozoa</taxon>
        <taxon>Arthropoda</taxon>
        <taxon>Hexapoda</taxon>
        <taxon>Insecta</taxon>
        <taxon>Pterygota</taxon>
        <taxon>Neoptera</taxon>
        <taxon>Paraneoptera</taxon>
        <taxon>Hemiptera</taxon>
        <taxon>Heteroptera</taxon>
        <taxon>Panheteroptera</taxon>
        <taxon>Cimicomorpha</taxon>
        <taxon>Reduviidae</taxon>
        <taxon>Triatominae</taxon>
        <taxon>Rhodnius</taxon>
    </lineage>
</organism>
<dbReference type="InParanoid" id="T1HL53"/>
<dbReference type="HOGENOM" id="CLU_827204_0_0_1"/>
<evidence type="ECO:0000313" key="2">
    <source>
        <dbReference type="Proteomes" id="UP000015103"/>
    </source>
</evidence>
<dbReference type="Pfam" id="PF12259">
    <property type="entry name" value="Baculo_F"/>
    <property type="match status" value="1"/>
</dbReference>
<dbReference type="InterPro" id="IPR022048">
    <property type="entry name" value="Envelope_fusion-like"/>
</dbReference>
<dbReference type="EnsemblMetazoa" id="RPRC004777-RA">
    <property type="protein sequence ID" value="RPRC004777-PA"/>
    <property type="gene ID" value="RPRC004777"/>
</dbReference>
<dbReference type="VEuPathDB" id="VectorBase:RPRC004777"/>
<proteinExistence type="predicted"/>
<reference evidence="1" key="1">
    <citation type="submission" date="2015-05" db="UniProtKB">
        <authorList>
            <consortium name="EnsemblMetazoa"/>
        </authorList>
    </citation>
    <scope>IDENTIFICATION</scope>
</reference>
<dbReference type="Proteomes" id="UP000015103">
    <property type="component" value="Unassembled WGS sequence"/>
</dbReference>
<accession>T1HL53</accession>
<dbReference type="AlphaFoldDB" id="T1HL53"/>
<dbReference type="EMBL" id="ACPB03023327">
    <property type="status" value="NOT_ANNOTATED_CDS"/>
    <property type="molecule type" value="Genomic_DNA"/>
</dbReference>
<evidence type="ECO:0000313" key="1">
    <source>
        <dbReference type="EnsemblMetazoa" id="RPRC004777-PA"/>
    </source>
</evidence>
<sequence>MSTPITHRPQPREIITFLIDIPLQSAGRYYDLYRVEELPITDPNTSLVVRTRREAKYFAVNKEQEFHALISEESFRECRGRHPRVCPANFPIYSRTRNTCTSAVFFGEYAIAMQLCSRTVLATPPRPVWIYDPSAPKWNYTVPQETKLIIQCPQNLREQHLQGTGKIPEEEECTYRTTSYRLLSKSRESTIVKCHFSRTLSTPVRVPLLRLEESHVLPSTLEEGNHERLTEEGVLEYGNFGADEAEIDALIRYAHRVEREEQNSTVWLGSSLGGLSIVSLAVVAAALVCRRYTKRSRRPSGTAPATRVERTPCVLVVYVPGGSAKPEEAVTEEVEP</sequence>